<protein>
    <submittedName>
        <fullName evidence="8">Sugar ABC transporter ATPase</fullName>
    </submittedName>
</protein>
<keyword evidence="3 6" id="KW-0812">Transmembrane</keyword>
<dbReference type="Proteomes" id="UP000035996">
    <property type="component" value="Unassembled WGS sequence"/>
</dbReference>
<feature type="transmembrane region" description="Helical" evidence="6">
    <location>
        <begin position="182"/>
        <end position="207"/>
    </location>
</feature>
<dbReference type="SUPFAM" id="SSF161098">
    <property type="entry name" value="MetI-like"/>
    <property type="match status" value="1"/>
</dbReference>
<dbReference type="PROSITE" id="PS50928">
    <property type="entry name" value="ABC_TM1"/>
    <property type="match status" value="1"/>
</dbReference>
<name>A0A0J6D1Y8_9BACL</name>
<keyword evidence="4 6" id="KW-1133">Transmembrane helix</keyword>
<evidence type="ECO:0000256" key="4">
    <source>
        <dbReference type="ARBA" id="ARBA00022989"/>
    </source>
</evidence>
<dbReference type="PANTHER" id="PTHR43496:SF1">
    <property type="entry name" value="POLYGALACTURONAN_RHAMNOGALACTURONAN TRANSPORT SYSTEM PERMEASE PROTEIN YTEP"/>
    <property type="match status" value="1"/>
</dbReference>
<keyword evidence="2 6" id="KW-0813">Transport</keyword>
<dbReference type="PANTHER" id="PTHR43496">
    <property type="entry name" value="PROTEIN LPLB"/>
    <property type="match status" value="1"/>
</dbReference>
<dbReference type="Pfam" id="PF00528">
    <property type="entry name" value="BPD_transp_1"/>
    <property type="match status" value="1"/>
</dbReference>
<feature type="transmembrane region" description="Helical" evidence="6">
    <location>
        <begin position="141"/>
        <end position="162"/>
    </location>
</feature>
<evidence type="ECO:0000256" key="6">
    <source>
        <dbReference type="RuleBase" id="RU363032"/>
    </source>
</evidence>
<dbReference type="EMBL" id="LELK01000001">
    <property type="protein sequence ID" value="KMM38314.1"/>
    <property type="molecule type" value="Genomic_DNA"/>
</dbReference>
<evidence type="ECO:0000313" key="9">
    <source>
        <dbReference type="Proteomes" id="UP000035996"/>
    </source>
</evidence>
<evidence type="ECO:0000256" key="3">
    <source>
        <dbReference type="ARBA" id="ARBA00022692"/>
    </source>
</evidence>
<accession>A0A0J6D1Y8</accession>
<dbReference type="InterPro" id="IPR035906">
    <property type="entry name" value="MetI-like_sf"/>
</dbReference>
<comment type="caution">
    <text evidence="8">The sequence shown here is derived from an EMBL/GenBank/DDBJ whole genome shotgun (WGS) entry which is preliminary data.</text>
</comment>
<evidence type="ECO:0000256" key="2">
    <source>
        <dbReference type="ARBA" id="ARBA00022448"/>
    </source>
</evidence>
<feature type="transmembrane region" description="Helical" evidence="6">
    <location>
        <begin position="99"/>
        <end position="120"/>
    </location>
</feature>
<dbReference type="OrthoDB" id="9785836at2"/>
<reference evidence="8" key="1">
    <citation type="submission" date="2015-06" db="EMBL/GenBank/DDBJ databases">
        <authorList>
            <person name="Liu B."/>
            <person name="Wang J."/>
            <person name="Zhu Y."/>
            <person name="Liu G."/>
            <person name="Chen Q."/>
            <person name="Zheng C."/>
            <person name="Che J."/>
            <person name="Ge C."/>
            <person name="Shi H."/>
            <person name="Pan Z."/>
            <person name="Liu X."/>
        </authorList>
    </citation>
    <scope>NUCLEOTIDE SEQUENCE [LARGE SCALE GENOMIC DNA]</scope>
    <source>
        <strain evidence="8">DSM 16346</strain>
    </source>
</reference>
<gene>
    <name evidence="8" type="ORF">AB986_03105</name>
</gene>
<dbReference type="GO" id="GO:0055085">
    <property type="term" value="P:transmembrane transport"/>
    <property type="evidence" value="ECO:0007669"/>
    <property type="project" value="InterPro"/>
</dbReference>
<dbReference type="AlphaFoldDB" id="A0A0J6D1Y8"/>
<dbReference type="Gene3D" id="1.10.3720.10">
    <property type="entry name" value="MetI-like"/>
    <property type="match status" value="1"/>
</dbReference>
<evidence type="ECO:0000313" key="8">
    <source>
        <dbReference type="EMBL" id="KMM38314.1"/>
    </source>
</evidence>
<dbReference type="CDD" id="cd06261">
    <property type="entry name" value="TM_PBP2"/>
    <property type="match status" value="1"/>
</dbReference>
<keyword evidence="5 6" id="KW-0472">Membrane</keyword>
<comment type="similarity">
    <text evidence="6">Belongs to the binding-protein-dependent transport system permease family.</text>
</comment>
<feature type="transmembrane region" description="Helical" evidence="6">
    <location>
        <begin position="34"/>
        <end position="51"/>
    </location>
</feature>
<dbReference type="GO" id="GO:0005886">
    <property type="term" value="C:plasma membrane"/>
    <property type="evidence" value="ECO:0007669"/>
    <property type="project" value="UniProtKB-SubCell"/>
</dbReference>
<evidence type="ECO:0000256" key="5">
    <source>
        <dbReference type="ARBA" id="ARBA00023136"/>
    </source>
</evidence>
<dbReference type="PATRIC" id="fig|157733.3.peg.2835"/>
<dbReference type="STRING" id="157733.AB986_03105"/>
<keyword evidence="9" id="KW-1185">Reference proteome</keyword>
<evidence type="ECO:0000256" key="1">
    <source>
        <dbReference type="ARBA" id="ARBA00004141"/>
    </source>
</evidence>
<feature type="transmembrane region" description="Helical" evidence="6">
    <location>
        <begin position="228"/>
        <end position="247"/>
    </location>
</feature>
<feature type="domain" description="ABC transmembrane type-1" evidence="7">
    <location>
        <begin position="95"/>
        <end position="310"/>
    </location>
</feature>
<dbReference type="InterPro" id="IPR000515">
    <property type="entry name" value="MetI-like"/>
</dbReference>
<comment type="subcellular location">
    <subcellularLocation>
        <location evidence="6">Cell membrane</location>
        <topology evidence="6">Multi-pass membrane protein</topology>
    </subcellularLocation>
    <subcellularLocation>
        <location evidence="1">Membrane</location>
        <topology evidence="1">Multi-pass membrane protein</topology>
    </subcellularLocation>
</comment>
<proteinExistence type="inferred from homology"/>
<feature type="transmembrane region" description="Helical" evidence="6">
    <location>
        <begin position="289"/>
        <end position="310"/>
    </location>
</feature>
<sequence length="322" mass="37106">MNAKTAVESERSLYTKSETKKKTLMTNLWKYKSFYIMLAPGLIWFFIYKYLPMYGVIIAFKDYNVMEGITGSNWADPWYKYFQIFFDSPYFYQLLSNTLIISLYKILFGMVPSIVLAIFLNECKTMWFKRWIQTLSYMPHFLSWVIIYGICIAFLSESTGLFNRWLTEGGASSIPFLTSTDWFRSILVGSEAWQSLGWGAIIYLAAIAGINPSLYEAAKVDGANRFHMIWHITLPGIRNVIILLFILKLGHMLDAGFEQVYIMYNVQVYEVADIIDTWVFRTGLEQMNFSLAASVGLFKSAIGLILVIGANQIAKKWGENIW</sequence>
<evidence type="ECO:0000259" key="7">
    <source>
        <dbReference type="PROSITE" id="PS50928"/>
    </source>
</evidence>
<organism evidence="8 9">
    <name type="scientific">Guptibacillus hwajinpoensis</name>
    <dbReference type="NCBI Taxonomy" id="208199"/>
    <lineage>
        <taxon>Bacteria</taxon>
        <taxon>Bacillati</taxon>
        <taxon>Bacillota</taxon>
        <taxon>Bacilli</taxon>
        <taxon>Bacillales</taxon>
        <taxon>Guptibacillaceae</taxon>
        <taxon>Guptibacillus</taxon>
    </lineage>
</organism>